<keyword evidence="8" id="KW-1133">Transmembrane helix</keyword>
<feature type="non-terminal residue" evidence="15">
    <location>
        <position position="166"/>
    </location>
</feature>
<keyword evidence="11" id="KW-1015">Disulfide bond</keyword>
<keyword evidence="7" id="KW-0769">Symport</keyword>
<evidence type="ECO:0000313" key="15">
    <source>
        <dbReference type="RefSeq" id="XP_006824406.1"/>
    </source>
</evidence>
<keyword evidence="5" id="KW-0479">Metal-binding</keyword>
<evidence type="ECO:0000256" key="11">
    <source>
        <dbReference type="ARBA" id="ARBA00023157"/>
    </source>
</evidence>
<sequence length="166" mass="18589">MDPTNQRGSYDMARKLSTGSDRYSSIDDVTMTDKADRVELTAMDYSRTGRSRTPDSTGAHYNYAAEVPLHDMNSNTDSIAKPAVEPEKKQSWLSSMLSKFKKKNSRNVNSPIVSDVNGKAPLEDDKPDDGRETWGTKLDFLLSVIGFAVDLANVWRFPYYCYKNGG</sequence>
<feature type="region of interest" description="Disordered" evidence="13">
    <location>
        <begin position="1"/>
        <end position="28"/>
    </location>
</feature>
<gene>
    <name evidence="15" type="primary">LOC102803677</name>
</gene>
<dbReference type="PROSITE" id="PS50267">
    <property type="entry name" value="NA_NEUROTRAN_SYMP_3"/>
    <property type="match status" value="1"/>
</dbReference>
<dbReference type="SUPFAM" id="SSF161070">
    <property type="entry name" value="SNF-like"/>
    <property type="match status" value="1"/>
</dbReference>
<dbReference type="InterPro" id="IPR000175">
    <property type="entry name" value="Na/ntran_symport"/>
</dbReference>
<comment type="subcellular location">
    <subcellularLocation>
        <location evidence="1">Cell membrane</location>
        <topology evidence="1">Multi-pass membrane protein</topology>
    </subcellularLocation>
</comment>
<feature type="region of interest" description="Disordered" evidence="13">
    <location>
        <begin position="103"/>
        <end position="129"/>
    </location>
</feature>
<reference evidence="15" key="1">
    <citation type="submission" date="2025-08" db="UniProtKB">
        <authorList>
            <consortium name="RefSeq"/>
        </authorList>
    </citation>
    <scope>IDENTIFICATION</scope>
    <source>
        <tissue evidence="15">Testes</tissue>
    </source>
</reference>
<evidence type="ECO:0000256" key="13">
    <source>
        <dbReference type="SAM" id="MobiDB-lite"/>
    </source>
</evidence>
<evidence type="ECO:0000256" key="4">
    <source>
        <dbReference type="ARBA" id="ARBA00022692"/>
    </source>
</evidence>
<evidence type="ECO:0000256" key="1">
    <source>
        <dbReference type="ARBA" id="ARBA00004651"/>
    </source>
</evidence>
<dbReference type="PANTHER" id="PTHR11616">
    <property type="entry name" value="SODIUM/CHLORIDE DEPENDENT TRANSPORTER"/>
    <property type="match status" value="1"/>
</dbReference>
<organism evidence="14 15">
    <name type="scientific">Saccoglossus kowalevskii</name>
    <name type="common">Acorn worm</name>
    <dbReference type="NCBI Taxonomy" id="10224"/>
    <lineage>
        <taxon>Eukaryota</taxon>
        <taxon>Metazoa</taxon>
        <taxon>Hemichordata</taxon>
        <taxon>Enteropneusta</taxon>
        <taxon>Harrimaniidae</taxon>
        <taxon>Saccoglossus</taxon>
    </lineage>
</organism>
<keyword evidence="12" id="KW-0325">Glycoprotein</keyword>
<keyword evidence="6" id="KW-0532">Neurotransmitter transport</keyword>
<evidence type="ECO:0000256" key="9">
    <source>
        <dbReference type="ARBA" id="ARBA00023053"/>
    </source>
</evidence>
<evidence type="ECO:0000256" key="6">
    <source>
        <dbReference type="ARBA" id="ARBA00022775"/>
    </source>
</evidence>
<keyword evidence="2" id="KW-0813">Transport</keyword>
<evidence type="ECO:0000256" key="8">
    <source>
        <dbReference type="ARBA" id="ARBA00022989"/>
    </source>
</evidence>
<proteinExistence type="predicted"/>
<dbReference type="Proteomes" id="UP000694865">
    <property type="component" value="Unplaced"/>
</dbReference>
<keyword evidence="10" id="KW-0472">Membrane</keyword>
<keyword evidence="3" id="KW-1003">Cell membrane</keyword>
<accession>A0ABM0MWL5</accession>
<keyword evidence="9" id="KW-0915">Sodium</keyword>
<protein>
    <submittedName>
        <fullName evidence="15">Uncharacterized protein LOC102803677</fullName>
    </submittedName>
</protein>
<evidence type="ECO:0000313" key="14">
    <source>
        <dbReference type="Proteomes" id="UP000694865"/>
    </source>
</evidence>
<evidence type="ECO:0000256" key="7">
    <source>
        <dbReference type="ARBA" id="ARBA00022847"/>
    </source>
</evidence>
<dbReference type="RefSeq" id="XP_006824406.1">
    <property type="nucleotide sequence ID" value="XM_006824343.1"/>
</dbReference>
<dbReference type="PANTHER" id="PTHR11616:SF320">
    <property type="entry name" value="SODIUM-DEPENDENT NORADRENALINE TRANSPORTER"/>
    <property type="match status" value="1"/>
</dbReference>
<keyword evidence="14" id="KW-1185">Reference proteome</keyword>
<dbReference type="Pfam" id="PF00209">
    <property type="entry name" value="SNF"/>
    <property type="match status" value="1"/>
</dbReference>
<dbReference type="GeneID" id="102803677"/>
<keyword evidence="4" id="KW-0812">Transmembrane</keyword>
<evidence type="ECO:0000256" key="12">
    <source>
        <dbReference type="ARBA" id="ARBA00023180"/>
    </source>
</evidence>
<evidence type="ECO:0000256" key="2">
    <source>
        <dbReference type="ARBA" id="ARBA00022448"/>
    </source>
</evidence>
<dbReference type="InterPro" id="IPR037272">
    <property type="entry name" value="SNS_sf"/>
</dbReference>
<evidence type="ECO:0000256" key="5">
    <source>
        <dbReference type="ARBA" id="ARBA00022723"/>
    </source>
</evidence>
<evidence type="ECO:0000256" key="10">
    <source>
        <dbReference type="ARBA" id="ARBA00023136"/>
    </source>
</evidence>
<name>A0ABM0MWL5_SACKO</name>
<evidence type="ECO:0000256" key="3">
    <source>
        <dbReference type="ARBA" id="ARBA00022475"/>
    </source>
</evidence>